<dbReference type="AlphaFoldDB" id="A0A139AI91"/>
<organism evidence="1 2">
    <name type="scientific">Gonapodya prolifera (strain JEL478)</name>
    <name type="common">Monoblepharis prolifera</name>
    <dbReference type="NCBI Taxonomy" id="1344416"/>
    <lineage>
        <taxon>Eukaryota</taxon>
        <taxon>Fungi</taxon>
        <taxon>Fungi incertae sedis</taxon>
        <taxon>Chytridiomycota</taxon>
        <taxon>Chytridiomycota incertae sedis</taxon>
        <taxon>Monoblepharidomycetes</taxon>
        <taxon>Monoblepharidales</taxon>
        <taxon>Gonapodyaceae</taxon>
        <taxon>Gonapodya</taxon>
    </lineage>
</organism>
<evidence type="ECO:0000313" key="2">
    <source>
        <dbReference type="Proteomes" id="UP000070544"/>
    </source>
</evidence>
<dbReference type="EMBL" id="KQ965752">
    <property type="protein sequence ID" value="KXS16531.1"/>
    <property type="molecule type" value="Genomic_DNA"/>
</dbReference>
<accession>A0A139AI91</accession>
<reference evidence="1 2" key="1">
    <citation type="journal article" date="2015" name="Genome Biol. Evol.">
        <title>Phylogenomic analyses indicate that early fungi evolved digesting cell walls of algal ancestors of land plants.</title>
        <authorList>
            <person name="Chang Y."/>
            <person name="Wang S."/>
            <person name="Sekimoto S."/>
            <person name="Aerts A.L."/>
            <person name="Choi C."/>
            <person name="Clum A."/>
            <person name="LaButti K.M."/>
            <person name="Lindquist E.A."/>
            <person name="Yee Ngan C."/>
            <person name="Ohm R.A."/>
            <person name="Salamov A.A."/>
            <person name="Grigoriev I.V."/>
            <person name="Spatafora J.W."/>
            <person name="Berbee M.L."/>
        </authorList>
    </citation>
    <scope>NUCLEOTIDE SEQUENCE [LARGE SCALE GENOMIC DNA]</scope>
    <source>
        <strain evidence="1 2">JEL478</strain>
    </source>
</reference>
<gene>
    <name evidence="1" type="ORF">M427DRAFT_43600</name>
</gene>
<protein>
    <submittedName>
        <fullName evidence="1">Uncharacterized protein</fullName>
    </submittedName>
</protein>
<sequence>MTWFKFLEPLRNAKDGLLSKNGNNRRPKSIRIGDCAEIAKETYAFAAHVVDKEFSRFRIQPNVITITALMDLAGCTVPSVAAGAAADASLDDMIPMKSSTNNRDQSTPMDYIASSMFAPFVFPRFGVPPDAYSYTSIISHLGGAGQIHVASDRLDEAKTVPSSRVNLTEGPYAALLGAIARQAEGIIVAECLSQGAGRHASDLA</sequence>
<dbReference type="Proteomes" id="UP000070544">
    <property type="component" value="Unassembled WGS sequence"/>
</dbReference>
<name>A0A139AI91_GONPJ</name>
<dbReference type="Gene3D" id="1.25.40.10">
    <property type="entry name" value="Tetratricopeptide repeat domain"/>
    <property type="match status" value="1"/>
</dbReference>
<keyword evidence="2" id="KW-1185">Reference proteome</keyword>
<proteinExistence type="predicted"/>
<dbReference type="InterPro" id="IPR011990">
    <property type="entry name" value="TPR-like_helical_dom_sf"/>
</dbReference>
<evidence type="ECO:0000313" key="1">
    <source>
        <dbReference type="EMBL" id="KXS16531.1"/>
    </source>
</evidence>